<keyword evidence="2" id="KW-1185">Reference proteome</keyword>
<dbReference type="EMBL" id="KI630752">
    <property type="protein sequence ID" value="EYU33639.1"/>
    <property type="molecule type" value="Genomic_DNA"/>
</dbReference>
<dbReference type="PANTHER" id="PTHR33647">
    <property type="entry name" value="OS01G0793900 PROTEIN"/>
    <property type="match status" value="1"/>
</dbReference>
<sequence length="129" mass="14256">MGNCIRKESAMQWGGEDWGSFNSSGGDQNIKTRGNEKHDIFNYSLEEKTGLLLGGETRSSRGGVLSSVTHHQVKLKISKKELEHLLKKADVVGLPLDEVFAQLMYGGDCLLRPDHQPPPWSPALQSIPE</sequence>
<dbReference type="PANTHER" id="PTHR33647:SF5">
    <property type="entry name" value="OS01G0793900 PROTEIN"/>
    <property type="match status" value="1"/>
</dbReference>
<dbReference type="OrthoDB" id="610799at2759"/>
<dbReference type="KEGG" id="egt:105961933"/>
<protein>
    <submittedName>
        <fullName evidence="1">Uncharacterized protein</fullName>
    </submittedName>
</protein>
<dbReference type="PhylomeDB" id="A0A022R124"/>
<dbReference type="AlphaFoldDB" id="A0A022R124"/>
<dbReference type="Proteomes" id="UP000030748">
    <property type="component" value="Unassembled WGS sequence"/>
</dbReference>
<dbReference type="OMA" id="CCTHESA"/>
<proteinExistence type="predicted"/>
<evidence type="ECO:0000313" key="2">
    <source>
        <dbReference type="Proteomes" id="UP000030748"/>
    </source>
</evidence>
<gene>
    <name evidence="1" type="ORF">MIMGU_mgv1a017798mg</name>
</gene>
<reference evidence="1 2" key="1">
    <citation type="journal article" date="2013" name="Proc. Natl. Acad. Sci. U.S.A.">
        <title>Fine-scale variation in meiotic recombination in Mimulus inferred from population shotgun sequencing.</title>
        <authorList>
            <person name="Hellsten U."/>
            <person name="Wright K.M."/>
            <person name="Jenkins J."/>
            <person name="Shu S."/>
            <person name="Yuan Y."/>
            <person name="Wessler S.R."/>
            <person name="Schmutz J."/>
            <person name="Willis J.H."/>
            <person name="Rokhsar D.S."/>
        </authorList>
    </citation>
    <scope>NUCLEOTIDE SEQUENCE [LARGE SCALE GENOMIC DNA]</scope>
    <source>
        <strain evidence="2">cv. DUN x IM62</strain>
    </source>
</reference>
<organism evidence="1 2">
    <name type="scientific">Erythranthe guttata</name>
    <name type="common">Yellow monkey flower</name>
    <name type="synonym">Mimulus guttatus</name>
    <dbReference type="NCBI Taxonomy" id="4155"/>
    <lineage>
        <taxon>Eukaryota</taxon>
        <taxon>Viridiplantae</taxon>
        <taxon>Streptophyta</taxon>
        <taxon>Embryophyta</taxon>
        <taxon>Tracheophyta</taxon>
        <taxon>Spermatophyta</taxon>
        <taxon>Magnoliopsida</taxon>
        <taxon>eudicotyledons</taxon>
        <taxon>Gunneridae</taxon>
        <taxon>Pentapetalae</taxon>
        <taxon>asterids</taxon>
        <taxon>lamiids</taxon>
        <taxon>Lamiales</taxon>
        <taxon>Phrymaceae</taxon>
        <taxon>Erythranthe</taxon>
    </lineage>
</organism>
<dbReference type="eggNOG" id="ENOG502SC78">
    <property type="taxonomic scope" value="Eukaryota"/>
</dbReference>
<accession>A0A022R124</accession>
<evidence type="ECO:0000313" key="1">
    <source>
        <dbReference type="EMBL" id="EYU33639.1"/>
    </source>
</evidence>
<name>A0A022R124_ERYGU</name>